<evidence type="ECO:0000256" key="5">
    <source>
        <dbReference type="ARBA" id="ARBA00022692"/>
    </source>
</evidence>
<evidence type="ECO:0000256" key="6">
    <source>
        <dbReference type="ARBA" id="ARBA00022989"/>
    </source>
</evidence>
<dbReference type="FunFam" id="1.20.1250.20:FF:000196">
    <property type="entry name" value="MFS toxin efflux pump (AflT)"/>
    <property type="match status" value="1"/>
</dbReference>
<keyword evidence="6 10" id="KW-1133">Transmembrane helix</keyword>
<feature type="transmembrane region" description="Helical" evidence="10">
    <location>
        <begin position="219"/>
        <end position="239"/>
    </location>
</feature>
<name>A0AAD6ZW20_9AGAR</name>
<feature type="transmembrane region" description="Helical" evidence="10">
    <location>
        <begin position="372"/>
        <end position="390"/>
    </location>
</feature>
<feature type="transmembrane region" description="Helical" evidence="10">
    <location>
        <begin position="101"/>
        <end position="119"/>
    </location>
</feature>
<dbReference type="Pfam" id="PF07690">
    <property type="entry name" value="MFS_1"/>
    <property type="match status" value="1"/>
</dbReference>
<dbReference type="Gene3D" id="1.20.1250.20">
    <property type="entry name" value="MFS general substrate transporter like domains"/>
    <property type="match status" value="1"/>
</dbReference>
<feature type="region of interest" description="Disordered" evidence="9">
    <location>
        <begin position="1"/>
        <end position="36"/>
    </location>
</feature>
<dbReference type="CDD" id="cd17502">
    <property type="entry name" value="MFS_Azr1_MDR_like"/>
    <property type="match status" value="1"/>
</dbReference>
<keyword evidence="8" id="KW-0325">Glycoprotein</keyword>
<feature type="compositionally biased region" description="Polar residues" evidence="9">
    <location>
        <begin position="20"/>
        <end position="31"/>
    </location>
</feature>
<feature type="transmembrane region" description="Helical" evidence="10">
    <location>
        <begin position="259"/>
        <end position="280"/>
    </location>
</feature>
<keyword evidence="7 10" id="KW-0472">Membrane</keyword>
<evidence type="ECO:0000256" key="1">
    <source>
        <dbReference type="ARBA" id="ARBA00004651"/>
    </source>
</evidence>
<keyword evidence="4" id="KW-1003">Cell membrane</keyword>
<feature type="compositionally biased region" description="Polar residues" evidence="9">
    <location>
        <begin position="1"/>
        <end position="12"/>
    </location>
</feature>
<evidence type="ECO:0000256" key="8">
    <source>
        <dbReference type="ARBA" id="ARBA00023180"/>
    </source>
</evidence>
<feature type="transmembrane region" description="Helical" evidence="10">
    <location>
        <begin position="397"/>
        <end position="416"/>
    </location>
</feature>
<feature type="transmembrane region" description="Helical" evidence="10">
    <location>
        <begin position="292"/>
        <end position="312"/>
    </location>
</feature>
<evidence type="ECO:0000259" key="11">
    <source>
        <dbReference type="PROSITE" id="PS50850"/>
    </source>
</evidence>
<feature type="transmembrane region" description="Helical" evidence="10">
    <location>
        <begin position="333"/>
        <end position="352"/>
    </location>
</feature>
<organism evidence="12 13">
    <name type="scientific">Mycena albidolilacea</name>
    <dbReference type="NCBI Taxonomy" id="1033008"/>
    <lineage>
        <taxon>Eukaryota</taxon>
        <taxon>Fungi</taxon>
        <taxon>Dikarya</taxon>
        <taxon>Basidiomycota</taxon>
        <taxon>Agaricomycotina</taxon>
        <taxon>Agaricomycetes</taxon>
        <taxon>Agaricomycetidae</taxon>
        <taxon>Agaricales</taxon>
        <taxon>Marasmiineae</taxon>
        <taxon>Mycenaceae</taxon>
        <taxon>Mycena</taxon>
    </lineage>
</organism>
<keyword evidence="5 10" id="KW-0812">Transmembrane</keyword>
<dbReference type="PROSITE" id="PS50850">
    <property type="entry name" value="MFS"/>
    <property type="match status" value="1"/>
</dbReference>
<dbReference type="GO" id="GO:0022857">
    <property type="term" value="F:transmembrane transporter activity"/>
    <property type="evidence" value="ECO:0007669"/>
    <property type="project" value="InterPro"/>
</dbReference>
<feature type="transmembrane region" description="Helical" evidence="10">
    <location>
        <begin position="63"/>
        <end position="89"/>
    </location>
</feature>
<dbReference type="Proteomes" id="UP001218218">
    <property type="component" value="Unassembled WGS sequence"/>
</dbReference>
<reference evidence="12" key="1">
    <citation type="submission" date="2023-03" db="EMBL/GenBank/DDBJ databases">
        <title>Massive genome expansion in bonnet fungi (Mycena s.s.) driven by repeated elements and novel gene families across ecological guilds.</title>
        <authorList>
            <consortium name="Lawrence Berkeley National Laboratory"/>
            <person name="Harder C.B."/>
            <person name="Miyauchi S."/>
            <person name="Viragh M."/>
            <person name="Kuo A."/>
            <person name="Thoen E."/>
            <person name="Andreopoulos B."/>
            <person name="Lu D."/>
            <person name="Skrede I."/>
            <person name="Drula E."/>
            <person name="Henrissat B."/>
            <person name="Morin E."/>
            <person name="Kohler A."/>
            <person name="Barry K."/>
            <person name="LaButti K."/>
            <person name="Morin E."/>
            <person name="Salamov A."/>
            <person name="Lipzen A."/>
            <person name="Mereny Z."/>
            <person name="Hegedus B."/>
            <person name="Baldrian P."/>
            <person name="Stursova M."/>
            <person name="Weitz H."/>
            <person name="Taylor A."/>
            <person name="Grigoriev I.V."/>
            <person name="Nagy L.G."/>
            <person name="Martin F."/>
            <person name="Kauserud H."/>
        </authorList>
    </citation>
    <scope>NUCLEOTIDE SEQUENCE</scope>
    <source>
        <strain evidence="12">CBHHK002</strain>
    </source>
</reference>
<evidence type="ECO:0000256" key="3">
    <source>
        <dbReference type="ARBA" id="ARBA00022448"/>
    </source>
</evidence>
<dbReference type="PANTHER" id="PTHR23501:SF199">
    <property type="entry name" value="MFS EFFLUX TRANSPORTER INPD-RELATED"/>
    <property type="match status" value="1"/>
</dbReference>
<dbReference type="Gene3D" id="1.20.1720.10">
    <property type="entry name" value="Multidrug resistance protein D"/>
    <property type="match status" value="1"/>
</dbReference>
<evidence type="ECO:0000256" key="4">
    <source>
        <dbReference type="ARBA" id="ARBA00022475"/>
    </source>
</evidence>
<dbReference type="GO" id="GO:0005886">
    <property type="term" value="C:plasma membrane"/>
    <property type="evidence" value="ECO:0007669"/>
    <property type="project" value="UniProtKB-SubCell"/>
</dbReference>
<comment type="caution">
    <text evidence="12">The sequence shown here is derived from an EMBL/GenBank/DDBJ whole genome shotgun (WGS) entry which is preliminary data.</text>
</comment>
<dbReference type="EMBL" id="JARIHO010000026">
    <property type="protein sequence ID" value="KAJ7340760.1"/>
    <property type="molecule type" value="Genomic_DNA"/>
</dbReference>
<evidence type="ECO:0000313" key="13">
    <source>
        <dbReference type="Proteomes" id="UP001218218"/>
    </source>
</evidence>
<dbReference type="FunFam" id="1.20.1250.20:FF:000489">
    <property type="entry name" value="MFS general substrate transporter"/>
    <property type="match status" value="1"/>
</dbReference>
<dbReference type="AlphaFoldDB" id="A0AAD6ZW20"/>
<keyword evidence="13" id="KW-1185">Reference proteome</keyword>
<dbReference type="PANTHER" id="PTHR23501">
    <property type="entry name" value="MAJOR FACILITATOR SUPERFAMILY"/>
    <property type="match status" value="1"/>
</dbReference>
<evidence type="ECO:0000256" key="9">
    <source>
        <dbReference type="SAM" id="MobiDB-lite"/>
    </source>
</evidence>
<dbReference type="SUPFAM" id="SSF103473">
    <property type="entry name" value="MFS general substrate transporter"/>
    <property type="match status" value="1"/>
</dbReference>
<accession>A0AAD6ZW20</accession>
<evidence type="ECO:0000256" key="7">
    <source>
        <dbReference type="ARBA" id="ARBA00023136"/>
    </source>
</evidence>
<dbReference type="FunFam" id="1.20.1720.10:FF:000012">
    <property type="entry name" value="MFS toxin efflux pump (AflT)"/>
    <property type="match status" value="1"/>
</dbReference>
<gene>
    <name evidence="12" type="ORF">DFH08DRAFT_875178</name>
</gene>
<feature type="transmembrane region" description="Helical" evidence="10">
    <location>
        <begin position="156"/>
        <end position="177"/>
    </location>
</feature>
<feature type="transmembrane region" description="Helical" evidence="10">
    <location>
        <begin position="189"/>
        <end position="207"/>
    </location>
</feature>
<dbReference type="InterPro" id="IPR011701">
    <property type="entry name" value="MFS"/>
</dbReference>
<proteinExistence type="inferred from homology"/>
<sequence length="571" mass="60930">MDNEKGTLSPNTIPELKNKGSVTPSGATSGGLSEKDGGLAAAARRSTQSLTAFEPEYPEGVRLFLLTVALAISVLLVALDNTIIATAIPKITDHFNSLEDVGWYGSAYLLTSASFQLLWGRFYSFLSIKWVYITAILIFELGSLICGVAPTSTALIVGRAIAGVGCAGIFSGALIIISHSAPLDKRPMFTGILGTMYGVASIAGPLMGGAFADKVNWRWCFYINLPIGAITLFVMVFLFKSPHQDKGEVLSFKRRLEQFDPIGSIIIIPAAVCLLLALQWGGSTYPWKSGRVIALFVVFGVLTIMFIVVQIWKQDRGTVPPRILKQRSIWAGAWFAFFQGATFFLFVFYVPIWFQAIKGVSAIKSGVDNLPMILALVIAMIGSGGATTALGYYTPFMYLSTVFMAVGGGLLTTFNVNTGHARWIGYQVLVGIGCGSGMNQPVMAVQAVLDLKDVPTGTALVLFLQSIGGSVFVSIAQNVFENKLISGIRQDVPSLDPTIVLRAGATSLKDAVTPALVDAVIRVYNKALVNVFYVGTAAACLSLVGTVTIEWKSVKAAQPEGSVPESATSEA</sequence>
<comment type="similarity">
    <text evidence="2">Belongs to the major facilitator superfamily. TCR/Tet family.</text>
</comment>
<keyword evidence="3" id="KW-0813">Transport</keyword>
<feature type="transmembrane region" description="Helical" evidence="10">
    <location>
        <begin position="459"/>
        <end position="480"/>
    </location>
</feature>
<comment type="subcellular location">
    <subcellularLocation>
        <location evidence="1">Cell membrane</location>
        <topology evidence="1">Multi-pass membrane protein</topology>
    </subcellularLocation>
</comment>
<evidence type="ECO:0000313" key="12">
    <source>
        <dbReference type="EMBL" id="KAJ7340760.1"/>
    </source>
</evidence>
<dbReference type="InterPro" id="IPR020846">
    <property type="entry name" value="MFS_dom"/>
</dbReference>
<feature type="domain" description="Major facilitator superfamily (MFS) profile" evidence="11">
    <location>
        <begin position="66"/>
        <end position="554"/>
    </location>
</feature>
<protein>
    <submittedName>
        <fullName evidence="12">Major facilitator superfamily domain-containing protein</fullName>
    </submittedName>
</protein>
<dbReference type="InterPro" id="IPR036259">
    <property type="entry name" value="MFS_trans_sf"/>
</dbReference>
<feature type="transmembrane region" description="Helical" evidence="10">
    <location>
        <begin position="131"/>
        <end position="150"/>
    </location>
</feature>
<evidence type="ECO:0000256" key="10">
    <source>
        <dbReference type="SAM" id="Phobius"/>
    </source>
</evidence>
<evidence type="ECO:0000256" key="2">
    <source>
        <dbReference type="ARBA" id="ARBA00007520"/>
    </source>
</evidence>